<proteinExistence type="predicted"/>
<dbReference type="InterPro" id="IPR001005">
    <property type="entry name" value="SANT/Myb"/>
</dbReference>
<feature type="region of interest" description="Disordered" evidence="7">
    <location>
        <begin position="357"/>
        <end position="403"/>
    </location>
</feature>
<reference evidence="10" key="3">
    <citation type="submission" date="2018-08" db="UniProtKB">
        <authorList>
            <consortium name="EnsemblPlants"/>
        </authorList>
    </citation>
    <scope>IDENTIFICATION</scope>
    <source>
        <strain evidence="10">cv. Bd21</strain>
    </source>
</reference>
<evidence type="ECO:0000256" key="3">
    <source>
        <dbReference type="ARBA" id="ARBA00023015"/>
    </source>
</evidence>
<dbReference type="InterPro" id="IPR044822">
    <property type="entry name" value="Myb_DNA-bind_4"/>
</dbReference>
<feature type="domain" description="Myb-like" evidence="8">
    <location>
        <begin position="76"/>
        <end position="134"/>
    </location>
</feature>
<dbReference type="KEGG" id="bdi:100824264"/>
<evidence type="ECO:0000313" key="9">
    <source>
        <dbReference type="EMBL" id="KQK24020.1"/>
    </source>
</evidence>
<dbReference type="RefSeq" id="XP_010230299.1">
    <property type="nucleotide sequence ID" value="XM_010231997.3"/>
</dbReference>
<feature type="compositionally biased region" description="Pro residues" evidence="7">
    <location>
        <begin position="359"/>
        <end position="368"/>
    </location>
</feature>
<dbReference type="Pfam" id="PF13837">
    <property type="entry name" value="Myb_DNA-bind_4"/>
    <property type="match status" value="2"/>
</dbReference>
<feature type="region of interest" description="Disordered" evidence="7">
    <location>
        <begin position="546"/>
        <end position="580"/>
    </location>
</feature>
<dbReference type="Gene3D" id="1.10.10.60">
    <property type="entry name" value="Homeodomain-like"/>
    <property type="match status" value="2"/>
</dbReference>
<dbReference type="FunFam" id="1.10.10.60:FF:000092">
    <property type="entry name" value="Trihelix transcription factor GT-2"/>
    <property type="match status" value="1"/>
</dbReference>
<dbReference type="STRING" id="15368.A0A0Q3KIH6"/>
<dbReference type="PANTHER" id="PTHR21654">
    <property type="entry name" value="FI21293P1"/>
    <property type="match status" value="1"/>
</dbReference>
<keyword evidence="6" id="KW-0539">Nucleus</keyword>
<feature type="region of interest" description="Disordered" evidence="7">
    <location>
        <begin position="1"/>
        <end position="79"/>
    </location>
</feature>
<dbReference type="SMART" id="SM00717">
    <property type="entry name" value="SANT"/>
    <property type="match status" value="2"/>
</dbReference>
<sequence length="709" mass="75462">MQQEPTPEMPPFSPAVWRGPAGAPSPISSRPPAPGQQQQMVAAADELGGGGGAAASASGSGSLDGEEGGSSAAGGNRWPREETLALLKIRSDMDAAFREAALKGPLWEQVSRRIGEMGYKRSGKKCREKFENVDKYYRRTKDGRAGRAHGKTYRFFSELEALHSISISSSAAHPPPLPALAPPPSKLPAPSPPLPTATCAMAAPGASLSSLGGSDGSETDDDEIAAEGSKKRKRHSSNWSGITTTSSGGGGGKKKQATMRLFEGMMRQVMERQEAMQQRLLDAIERRDQERLAREESWRRGETARLAREQDALARDRAAAAARDAAVVSFIHRVTGQMAVLPPPPPETKTATKAAMLKRPPPAPPLQPTTPRNQPQQPHVVMPMSAPASASAPARAETSPAQSNEVVAVGGVDTAAAASRWPKAEVHALIELRTEMEARYGNGGGGGHETPNKGPLWEDIAAGMRRLGYARSSKRCKEKWENINKYFKKVKESSRSKQRPVDSKTCPYFHQLDKLYRTKAQNAAAASQSPTAVTVLAAVPLSSQTPAPHIVEHGPGKNLSNGNGNSNGMQAKASNGNGTAAANKLESKQDGMITKETTTEQHPQPAGSPMAPMNHNLNNYGNGRTEVMHDDMDDIDSMDDDDDFDSDDEDDAIGGGRNEQVQSYDIRFQSQQQQQQHQNTNGGGNPPAAPASAAAASGAAPAPFLAMVQ</sequence>
<accession>A0A0Q3KIH6</accession>
<dbReference type="GO" id="GO:0003677">
    <property type="term" value="F:DNA binding"/>
    <property type="evidence" value="ECO:0007669"/>
    <property type="project" value="UniProtKB-KW"/>
</dbReference>
<feature type="compositionally biased region" description="Low complexity" evidence="7">
    <location>
        <begin position="54"/>
        <end position="75"/>
    </location>
</feature>
<evidence type="ECO:0000313" key="11">
    <source>
        <dbReference type="Proteomes" id="UP000008810"/>
    </source>
</evidence>
<keyword evidence="11" id="KW-1185">Reference proteome</keyword>
<protein>
    <recommendedName>
        <fullName evidence="8">Myb-like domain-containing protein</fullName>
    </recommendedName>
</protein>
<evidence type="ECO:0000256" key="5">
    <source>
        <dbReference type="ARBA" id="ARBA00023163"/>
    </source>
</evidence>
<dbReference type="EMBL" id="CM000880">
    <property type="protein sequence ID" value="KQK24020.1"/>
    <property type="molecule type" value="Genomic_DNA"/>
</dbReference>
<dbReference type="OrthoDB" id="691673at2759"/>
<feature type="compositionally biased region" description="Low complexity" evidence="7">
    <location>
        <begin position="369"/>
        <end position="403"/>
    </location>
</feature>
<name>A0A0Q3KIH6_BRADI</name>
<feature type="domain" description="Myb-like" evidence="8">
    <location>
        <begin position="413"/>
        <end position="484"/>
    </location>
</feature>
<dbReference type="FunFam" id="1.10.10.60:FF:000061">
    <property type="entry name" value="Trihelix transcription factor GT-2"/>
    <property type="match status" value="1"/>
</dbReference>
<dbReference type="CDD" id="cd12203">
    <property type="entry name" value="GT1"/>
    <property type="match status" value="2"/>
</dbReference>
<dbReference type="ExpressionAtlas" id="A0A0Q3KIH6">
    <property type="expression patterns" value="baseline"/>
</dbReference>
<dbReference type="EnsemblPlants" id="KQK24020">
    <property type="protein sequence ID" value="KQK24020"/>
    <property type="gene ID" value="BRADI_1g77610v3"/>
</dbReference>
<dbReference type="AlphaFoldDB" id="A0A0Q3KIH6"/>
<keyword evidence="3" id="KW-0805">Transcription regulation</keyword>
<feature type="compositionally biased region" description="Low complexity" evidence="7">
    <location>
        <begin position="669"/>
        <end position="678"/>
    </location>
</feature>
<comment type="subcellular location">
    <subcellularLocation>
        <location evidence="1">Nucleus</location>
    </subcellularLocation>
</comment>
<dbReference type="PROSITE" id="PS50090">
    <property type="entry name" value="MYB_LIKE"/>
    <property type="match status" value="2"/>
</dbReference>
<dbReference type="GO" id="GO:0006355">
    <property type="term" value="P:regulation of DNA-templated transcription"/>
    <property type="evidence" value="ECO:0007669"/>
    <property type="project" value="UniProtKB-ARBA"/>
</dbReference>
<feature type="compositionally biased region" description="Low complexity" evidence="7">
    <location>
        <begin position="556"/>
        <end position="568"/>
    </location>
</feature>
<evidence type="ECO:0000256" key="7">
    <source>
        <dbReference type="SAM" id="MobiDB-lite"/>
    </source>
</evidence>
<feature type="region of interest" description="Disordered" evidence="7">
    <location>
        <begin position="597"/>
        <end position="709"/>
    </location>
</feature>
<feature type="compositionally biased region" description="Acidic residues" evidence="7">
    <location>
        <begin position="631"/>
        <end position="652"/>
    </location>
</feature>
<keyword evidence="2" id="KW-0677">Repeat</keyword>
<keyword evidence="4" id="KW-0238">DNA-binding</keyword>
<feature type="compositionally biased region" description="Pro residues" evidence="7">
    <location>
        <begin position="175"/>
        <end position="195"/>
    </location>
</feature>
<evidence type="ECO:0000313" key="10">
    <source>
        <dbReference type="EnsemblPlants" id="KQK24020"/>
    </source>
</evidence>
<dbReference type="GO" id="GO:0005634">
    <property type="term" value="C:nucleus"/>
    <property type="evidence" value="ECO:0007669"/>
    <property type="project" value="UniProtKB-SubCell"/>
</dbReference>
<feature type="compositionally biased region" description="Low complexity" evidence="7">
    <location>
        <begin position="690"/>
        <end position="703"/>
    </location>
</feature>
<feature type="compositionally biased region" description="Low complexity" evidence="7">
    <location>
        <begin position="200"/>
        <end position="212"/>
    </location>
</feature>
<dbReference type="Gramene" id="KQK24020">
    <property type="protein sequence ID" value="KQK24020"/>
    <property type="gene ID" value="BRADI_1g77610v3"/>
</dbReference>
<evidence type="ECO:0000259" key="8">
    <source>
        <dbReference type="PROSITE" id="PS50090"/>
    </source>
</evidence>
<evidence type="ECO:0000256" key="4">
    <source>
        <dbReference type="ARBA" id="ARBA00023125"/>
    </source>
</evidence>
<reference evidence="9 10" key="1">
    <citation type="journal article" date="2010" name="Nature">
        <title>Genome sequencing and analysis of the model grass Brachypodium distachyon.</title>
        <authorList>
            <consortium name="International Brachypodium Initiative"/>
        </authorList>
    </citation>
    <scope>NUCLEOTIDE SEQUENCE [LARGE SCALE GENOMIC DNA]</scope>
    <source>
        <strain evidence="9 10">Bd21</strain>
    </source>
</reference>
<dbReference type="Proteomes" id="UP000008810">
    <property type="component" value="Chromosome 1"/>
</dbReference>
<dbReference type="GeneID" id="100824264"/>
<organism evidence="9">
    <name type="scientific">Brachypodium distachyon</name>
    <name type="common">Purple false brome</name>
    <name type="synonym">Trachynia distachya</name>
    <dbReference type="NCBI Taxonomy" id="15368"/>
    <lineage>
        <taxon>Eukaryota</taxon>
        <taxon>Viridiplantae</taxon>
        <taxon>Streptophyta</taxon>
        <taxon>Embryophyta</taxon>
        <taxon>Tracheophyta</taxon>
        <taxon>Spermatophyta</taxon>
        <taxon>Magnoliopsida</taxon>
        <taxon>Liliopsida</taxon>
        <taxon>Poales</taxon>
        <taxon>Poaceae</taxon>
        <taxon>BOP clade</taxon>
        <taxon>Pooideae</taxon>
        <taxon>Stipodae</taxon>
        <taxon>Brachypodieae</taxon>
        <taxon>Brachypodium</taxon>
    </lineage>
</organism>
<reference evidence="9" key="2">
    <citation type="submission" date="2017-06" db="EMBL/GenBank/DDBJ databases">
        <title>WGS assembly of Brachypodium distachyon.</title>
        <authorList>
            <consortium name="The International Brachypodium Initiative"/>
            <person name="Lucas S."/>
            <person name="Harmon-Smith M."/>
            <person name="Lail K."/>
            <person name="Tice H."/>
            <person name="Grimwood J."/>
            <person name="Bruce D."/>
            <person name="Barry K."/>
            <person name="Shu S."/>
            <person name="Lindquist E."/>
            <person name="Wang M."/>
            <person name="Pitluck S."/>
            <person name="Vogel J.P."/>
            <person name="Garvin D.F."/>
            <person name="Mockler T.C."/>
            <person name="Schmutz J."/>
            <person name="Rokhsar D."/>
            <person name="Bevan M.W."/>
        </authorList>
    </citation>
    <scope>NUCLEOTIDE SEQUENCE</scope>
    <source>
        <strain evidence="9">Bd21</strain>
    </source>
</reference>
<evidence type="ECO:0000256" key="6">
    <source>
        <dbReference type="ARBA" id="ARBA00023242"/>
    </source>
</evidence>
<dbReference type="PANTHER" id="PTHR21654:SF65">
    <property type="entry name" value="MYB-LIKE DOMAIN-CONTAINING PROTEIN"/>
    <property type="match status" value="1"/>
</dbReference>
<feature type="compositionally biased region" description="Low complexity" evidence="7">
    <location>
        <begin position="18"/>
        <end position="28"/>
    </location>
</feature>
<feature type="region of interest" description="Disordered" evidence="7">
    <location>
        <begin position="175"/>
        <end position="255"/>
    </location>
</feature>
<gene>
    <name evidence="10" type="primary">LOC100824264</name>
    <name evidence="9" type="ORF">BRADI_1g77610v3</name>
</gene>
<evidence type="ECO:0000256" key="1">
    <source>
        <dbReference type="ARBA" id="ARBA00004123"/>
    </source>
</evidence>
<keyword evidence="5" id="KW-0804">Transcription</keyword>
<evidence type="ECO:0000256" key="2">
    <source>
        <dbReference type="ARBA" id="ARBA00022737"/>
    </source>
</evidence>